<feature type="domain" description="Homeobox" evidence="9">
    <location>
        <begin position="145"/>
        <end position="205"/>
    </location>
</feature>
<keyword evidence="4 6" id="KW-0371">Homeobox</keyword>
<evidence type="ECO:0000256" key="4">
    <source>
        <dbReference type="ARBA" id="ARBA00023155"/>
    </source>
</evidence>
<dbReference type="VEuPathDB" id="VectorBase:RSAN_043489"/>
<dbReference type="InterPro" id="IPR020479">
    <property type="entry name" value="HD_metazoa"/>
</dbReference>
<evidence type="ECO:0000256" key="1">
    <source>
        <dbReference type="ARBA" id="ARBA00004123"/>
    </source>
</evidence>
<dbReference type="FunFam" id="1.10.10.60:FF:000089">
    <property type="entry name" value="Caudal type homeobox 4"/>
    <property type="match status" value="1"/>
</dbReference>
<accession>A0A9D4Q7X3</accession>
<dbReference type="GO" id="GO:0000977">
    <property type="term" value="F:RNA polymerase II transcription regulatory region sequence-specific DNA binding"/>
    <property type="evidence" value="ECO:0007669"/>
    <property type="project" value="TreeGrafter"/>
</dbReference>
<keyword evidence="11" id="KW-1185">Reference proteome</keyword>
<organism evidence="10 11">
    <name type="scientific">Rhipicephalus sanguineus</name>
    <name type="common">Brown dog tick</name>
    <name type="synonym">Ixodes sanguineus</name>
    <dbReference type="NCBI Taxonomy" id="34632"/>
    <lineage>
        <taxon>Eukaryota</taxon>
        <taxon>Metazoa</taxon>
        <taxon>Ecdysozoa</taxon>
        <taxon>Arthropoda</taxon>
        <taxon>Chelicerata</taxon>
        <taxon>Arachnida</taxon>
        <taxon>Acari</taxon>
        <taxon>Parasitiformes</taxon>
        <taxon>Ixodida</taxon>
        <taxon>Ixodoidea</taxon>
        <taxon>Ixodidae</taxon>
        <taxon>Rhipicephalinae</taxon>
        <taxon>Rhipicephalus</taxon>
        <taxon>Rhipicephalus</taxon>
    </lineage>
</organism>
<keyword evidence="3 6" id="KW-0238">DNA-binding</keyword>
<dbReference type="InterPro" id="IPR000047">
    <property type="entry name" value="HTH_motif"/>
</dbReference>
<comment type="caution">
    <text evidence="10">The sequence shown here is derived from an EMBL/GenBank/DDBJ whole genome shotgun (WGS) entry which is preliminary data.</text>
</comment>
<dbReference type="EMBL" id="JABSTV010001248">
    <property type="protein sequence ID" value="KAH7970014.1"/>
    <property type="molecule type" value="Genomic_DNA"/>
</dbReference>
<dbReference type="PANTHER" id="PTHR24332:SF9">
    <property type="entry name" value="HOMEOTIC PROTEIN CAUDAL"/>
    <property type="match status" value="1"/>
</dbReference>
<dbReference type="SMART" id="SM00389">
    <property type="entry name" value="HOX"/>
    <property type="match status" value="1"/>
</dbReference>
<dbReference type="InterPro" id="IPR001356">
    <property type="entry name" value="HD"/>
</dbReference>
<comment type="subcellular location">
    <subcellularLocation>
        <location evidence="1 6 7">Nucleus</location>
    </subcellularLocation>
</comment>
<dbReference type="GO" id="GO:0030154">
    <property type="term" value="P:cell differentiation"/>
    <property type="evidence" value="ECO:0007669"/>
    <property type="project" value="TreeGrafter"/>
</dbReference>
<dbReference type="InterPro" id="IPR047152">
    <property type="entry name" value="Caudal_homeobox"/>
</dbReference>
<dbReference type="PRINTS" id="PR00024">
    <property type="entry name" value="HOMEOBOX"/>
</dbReference>
<dbReference type="GO" id="GO:0000981">
    <property type="term" value="F:DNA-binding transcription factor activity, RNA polymerase II-specific"/>
    <property type="evidence" value="ECO:0007669"/>
    <property type="project" value="InterPro"/>
</dbReference>
<evidence type="ECO:0000259" key="9">
    <source>
        <dbReference type="PROSITE" id="PS50071"/>
    </source>
</evidence>
<reference evidence="10" key="2">
    <citation type="submission" date="2021-09" db="EMBL/GenBank/DDBJ databases">
        <authorList>
            <person name="Jia N."/>
            <person name="Wang J."/>
            <person name="Shi W."/>
            <person name="Du L."/>
            <person name="Sun Y."/>
            <person name="Zhan W."/>
            <person name="Jiang J."/>
            <person name="Wang Q."/>
            <person name="Zhang B."/>
            <person name="Ji P."/>
            <person name="Sakyi L.B."/>
            <person name="Cui X."/>
            <person name="Yuan T."/>
            <person name="Jiang B."/>
            <person name="Yang W."/>
            <person name="Lam T.T.-Y."/>
            <person name="Chang Q."/>
            <person name="Ding S."/>
            <person name="Wang X."/>
            <person name="Zhu J."/>
            <person name="Ruan X."/>
            <person name="Zhao L."/>
            <person name="Wei J."/>
            <person name="Que T."/>
            <person name="Du C."/>
            <person name="Cheng J."/>
            <person name="Dai P."/>
            <person name="Han X."/>
            <person name="Huang E."/>
            <person name="Gao Y."/>
            <person name="Liu J."/>
            <person name="Shao H."/>
            <person name="Ye R."/>
            <person name="Li L."/>
            <person name="Wei W."/>
            <person name="Wang X."/>
            <person name="Wang C."/>
            <person name="Huo Q."/>
            <person name="Li W."/>
            <person name="Guo W."/>
            <person name="Chen H."/>
            <person name="Chen S."/>
            <person name="Zhou L."/>
            <person name="Zhou L."/>
            <person name="Ni X."/>
            <person name="Tian J."/>
            <person name="Zhou Y."/>
            <person name="Sheng Y."/>
            <person name="Liu T."/>
            <person name="Pan Y."/>
            <person name="Xia L."/>
            <person name="Li J."/>
            <person name="Zhao F."/>
            <person name="Cao W."/>
        </authorList>
    </citation>
    <scope>NUCLEOTIDE SEQUENCE</scope>
    <source>
        <strain evidence="10">Rsan-2018</strain>
        <tissue evidence="10">Larvae</tissue>
    </source>
</reference>
<evidence type="ECO:0000256" key="8">
    <source>
        <dbReference type="SAM" id="MobiDB-lite"/>
    </source>
</evidence>
<dbReference type="Pfam" id="PF00046">
    <property type="entry name" value="Homeodomain"/>
    <property type="match status" value="1"/>
</dbReference>
<evidence type="ECO:0000256" key="6">
    <source>
        <dbReference type="PROSITE-ProRule" id="PRU00108"/>
    </source>
</evidence>
<dbReference type="Proteomes" id="UP000821837">
    <property type="component" value="Unassembled WGS sequence"/>
</dbReference>
<comment type="similarity">
    <text evidence="2">Belongs to the Caudal homeobox family.</text>
</comment>
<feature type="compositionally biased region" description="Low complexity" evidence="8">
    <location>
        <begin position="66"/>
        <end position="76"/>
    </location>
</feature>
<dbReference type="PRINTS" id="PR00031">
    <property type="entry name" value="HTHREPRESSR"/>
</dbReference>
<evidence type="ECO:0000256" key="2">
    <source>
        <dbReference type="ARBA" id="ARBA00010341"/>
    </source>
</evidence>
<evidence type="ECO:0000313" key="11">
    <source>
        <dbReference type="Proteomes" id="UP000821837"/>
    </source>
</evidence>
<dbReference type="CDD" id="cd00086">
    <property type="entry name" value="homeodomain"/>
    <property type="match status" value="1"/>
</dbReference>
<feature type="region of interest" description="Disordered" evidence="8">
    <location>
        <begin position="66"/>
        <end position="125"/>
    </location>
</feature>
<dbReference type="AlphaFoldDB" id="A0A9D4Q7X3"/>
<dbReference type="PROSITE" id="PS50071">
    <property type="entry name" value="HOMEOBOX_2"/>
    <property type="match status" value="1"/>
</dbReference>
<dbReference type="GO" id="GO:0009948">
    <property type="term" value="P:anterior/posterior axis specification"/>
    <property type="evidence" value="ECO:0007669"/>
    <property type="project" value="TreeGrafter"/>
</dbReference>
<proteinExistence type="inferred from homology"/>
<dbReference type="OrthoDB" id="6159439at2759"/>
<dbReference type="GO" id="GO:0005634">
    <property type="term" value="C:nucleus"/>
    <property type="evidence" value="ECO:0007669"/>
    <property type="project" value="UniProtKB-SubCell"/>
</dbReference>
<dbReference type="PANTHER" id="PTHR24332">
    <property type="entry name" value="HOMEOBOX PROTEIN CDX"/>
    <property type="match status" value="1"/>
</dbReference>
<name>A0A9D4Q7X3_RHISA</name>
<dbReference type="PROSITE" id="PS00027">
    <property type="entry name" value="HOMEOBOX_1"/>
    <property type="match status" value="1"/>
</dbReference>
<gene>
    <name evidence="10" type="ORF">HPB52_023903</name>
</gene>
<sequence>MFPARQEVGTAAAAFQYAAATCYPTSCSPPPQYAGFGATVHGGLVDAVDWTGGGGGYRYDDWAALQQQQQQQPQPQGLYGGYAVVPEPPTTSPDSGLAPSDLSGGTPSPGLVQPQPVSRPAPARSPYEWMMKPSYQVQPNPGKTRTKDKYRVVYSDHQRLELEKEFHYSRYITIRRKAELASMLGLSERQVKIWFQNRRAKDRKQAKKQEEMLHRELVKAEPVPTATLPPFSAAAAPTDGYS</sequence>
<evidence type="ECO:0000313" key="10">
    <source>
        <dbReference type="EMBL" id="KAH7970014.1"/>
    </source>
</evidence>
<dbReference type="GO" id="GO:0009887">
    <property type="term" value="P:animal organ morphogenesis"/>
    <property type="evidence" value="ECO:0007669"/>
    <property type="project" value="TreeGrafter"/>
</dbReference>
<dbReference type="InterPro" id="IPR017970">
    <property type="entry name" value="Homeobox_CS"/>
</dbReference>
<keyword evidence="5 6" id="KW-0539">Nucleus</keyword>
<evidence type="ECO:0000256" key="5">
    <source>
        <dbReference type="ARBA" id="ARBA00023242"/>
    </source>
</evidence>
<reference evidence="10" key="1">
    <citation type="journal article" date="2020" name="Cell">
        <title>Large-Scale Comparative Analyses of Tick Genomes Elucidate Their Genetic Diversity and Vector Capacities.</title>
        <authorList>
            <consortium name="Tick Genome and Microbiome Consortium (TIGMIC)"/>
            <person name="Jia N."/>
            <person name="Wang J."/>
            <person name="Shi W."/>
            <person name="Du L."/>
            <person name="Sun Y."/>
            <person name="Zhan W."/>
            <person name="Jiang J.F."/>
            <person name="Wang Q."/>
            <person name="Zhang B."/>
            <person name="Ji P."/>
            <person name="Bell-Sakyi L."/>
            <person name="Cui X.M."/>
            <person name="Yuan T.T."/>
            <person name="Jiang B.G."/>
            <person name="Yang W.F."/>
            <person name="Lam T.T."/>
            <person name="Chang Q.C."/>
            <person name="Ding S.J."/>
            <person name="Wang X.J."/>
            <person name="Zhu J.G."/>
            <person name="Ruan X.D."/>
            <person name="Zhao L."/>
            <person name="Wei J.T."/>
            <person name="Ye R.Z."/>
            <person name="Que T.C."/>
            <person name="Du C.H."/>
            <person name="Zhou Y.H."/>
            <person name="Cheng J.X."/>
            <person name="Dai P.F."/>
            <person name="Guo W.B."/>
            <person name="Han X.H."/>
            <person name="Huang E.J."/>
            <person name="Li L.F."/>
            <person name="Wei W."/>
            <person name="Gao Y.C."/>
            <person name="Liu J.Z."/>
            <person name="Shao H.Z."/>
            <person name="Wang X."/>
            <person name="Wang C.C."/>
            <person name="Yang T.C."/>
            <person name="Huo Q.B."/>
            <person name="Li W."/>
            <person name="Chen H.Y."/>
            <person name="Chen S.E."/>
            <person name="Zhou L.G."/>
            <person name="Ni X.B."/>
            <person name="Tian J.H."/>
            <person name="Sheng Y."/>
            <person name="Liu T."/>
            <person name="Pan Y.S."/>
            <person name="Xia L.Y."/>
            <person name="Li J."/>
            <person name="Zhao F."/>
            <person name="Cao W.C."/>
        </authorList>
    </citation>
    <scope>NUCLEOTIDE SEQUENCE</scope>
    <source>
        <strain evidence="10">Rsan-2018</strain>
    </source>
</reference>
<feature type="DNA-binding region" description="Homeobox" evidence="6">
    <location>
        <begin position="147"/>
        <end position="206"/>
    </location>
</feature>
<dbReference type="InterPro" id="IPR009057">
    <property type="entry name" value="Homeodomain-like_sf"/>
</dbReference>
<dbReference type="Gene3D" id="1.10.10.60">
    <property type="entry name" value="Homeodomain-like"/>
    <property type="match status" value="1"/>
</dbReference>
<protein>
    <recommendedName>
        <fullName evidence="9">Homeobox domain-containing protein</fullName>
    </recommendedName>
</protein>
<dbReference type="SUPFAM" id="SSF46689">
    <property type="entry name" value="Homeodomain-like"/>
    <property type="match status" value="1"/>
</dbReference>
<evidence type="ECO:0000256" key="7">
    <source>
        <dbReference type="RuleBase" id="RU000682"/>
    </source>
</evidence>
<evidence type="ECO:0000256" key="3">
    <source>
        <dbReference type="ARBA" id="ARBA00023125"/>
    </source>
</evidence>